<evidence type="ECO:0000313" key="2">
    <source>
        <dbReference type="Proteomes" id="UP000186456"/>
    </source>
</evidence>
<reference evidence="1 2" key="1">
    <citation type="submission" date="2016-10" db="EMBL/GenBank/DDBJ databases">
        <authorList>
            <person name="de Groot N.N."/>
        </authorList>
    </citation>
    <scope>NUCLEOTIDE SEQUENCE [LARGE SCALE GENOMIC DNA]</scope>
    <source>
        <strain evidence="1 2">StLB037</strain>
    </source>
</reference>
<proteinExistence type="predicted"/>
<dbReference type="AlphaFoldDB" id="A0A1H0NIN2"/>
<dbReference type="RefSeq" id="WP_176786331.1">
    <property type="nucleotide sequence ID" value="NZ_FNJN01000003.1"/>
</dbReference>
<protein>
    <submittedName>
        <fullName evidence="1">Uncharacterized protein</fullName>
    </submittedName>
</protein>
<organism evidence="1 2">
    <name type="scientific">Microbacterium testaceum (strain StLB037)</name>
    <dbReference type="NCBI Taxonomy" id="979556"/>
    <lineage>
        <taxon>Bacteria</taxon>
        <taxon>Bacillati</taxon>
        <taxon>Actinomycetota</taxon>
        <taxon>Actinomycetes</taxon>
        <taxon>Micrococcales</taxon>
        <taxon>Microbacteriaceae</taxon>
        <taxon>Microbacterium</taxon>
    </lineage>
</organism>
<dbReference type="Proteomes" id="UP000186456">
    <property type="component" value="Unassembled WGS sequence"/>
</dbReference>
<gene>
    <name evidence="1" type="ORF">SAMN04487788_1369</name>
</gene>
<accession>A0A1H0NIN2</accession>
<evidence type="ECO:0000313" key="1">
    <source>
        <dbReference type="EMBL" id="SDO92622.1"/>
    </source>
</evidence>
<name>A0A1H0NIN2_MICTS</name>
<sequence length="54" mass="5634">MTDALEDFDLDPQLGARGAAVQPASTPVIRLSRIICKTILITGACGSTQTTGRC</sequence>
<dbReference type="EMBL" id="FNJN01000003">
    <property type="protein sequence ID" value="SDO92622.1"/>
    <property type="molecule type" value="Genomic_DNA"/>
</dbReference>